<name>X6LA95_RETFI</name>
<keyword evidence="3" id="KW-1185">Reference proteome</keyword>
<feature type="transmembrane region" description="Helical" evidence="1">
    <location>
        <begin position="83"/>
        <end position="103"/>
    </location>
</feature>
<dbReference type="Proteomes" id="UP000023152">
    <property type="component" value="Unassembled WGS sequence"/>
</dbReference>
<sequence length="160" mass="18762">VIITKCHTRMNQLHKMNYTTRYCTTYNDKRELASILKKDDEKELDWNSYTLHGLKRYCENLNVAASDDKDDMIKKLQIVQPRYIMNAAPLVNVILQISGYMIWSGASVGMMIDKINKDDKIFNIKVYKMLKMESFKDAMLELVRITKYAKTLAPNEKILR</sequence>
<feature type="non-terminal residue" evidence="2">
    <location>
        <position position="1"/>
    </location>
</feature>
<dbReference type="AlphaFoldDB" id="X6LA95"/>
<dbReference type="EMBL" id="ASPP01047800">
    <property type="protein sequence ID" value="ETN98056.1"/>
    <property type="molecule type" value="Genomic_DNA"/>
</dbReference>
<evidence type="ECO:0000313" key="2">
    <source>
        <dbReference type="EMBL" id="ETN98056.1"/>
    </source>
</evidence>
<organism evidence="2 3">
    <name type="scientific">Reticulomyxa filosa</name>
    <dbReference type="NCBI Taxonomy" id="46433"/>
    <lineage>
        <taxon>Eukaryota</taxon>
        <taxon>Sar</taxon>
        <taxon>Rhizaria</taxon>
        <taxon>Retaria</taxon>
        <taxon>Foraminifera</taxon>
        <taxon>Monothalamids</taxon>
        <taxon>Reticulomyxidae</taxon>
        <taxon>Reticulomyxa</taxon>
    </lineage>
</organism>
<reference evidence="2 3" key="1">
    <citation type="journal article" date="2013" name="Curr. Biol.">
        <title>The Genome of the Foraminiferan Reticulomyxa filosa.</title>
        <authorList>
            <person name="Glockner G."/>
            <person name="Hulsmann N."/>
            <person name="Schleicher M."/>
            <person name="Noegel A.A."/>
            <person name="Eichinger L."/>
            <person name="Gallinger C."/>
            <person name="Pawlowski J."/>
            <person name="Sierra R."/>
            <person name="Euteneuer U."/>
            <person name="Pillet L."/>
            <person name="Moustafa A."/>
            <person name="Platzer M."/>
            <person name="Groth M."/>
            <person name="Szafranski K."/>
            <person name="Schliwa M."/>
        </authorList>
    </citation>
    <scope>NUCLEOTIDE SEQUENCE [LARGE SCALE GENOMIC DNA]</scope>
</reference>
<protein>
    <submittedName>
        <fullName evidence="2">Uncharacterized protein</fullName>
    </submittedName>
</protein>
<keyword evidence="1" id="KW-0812">Transmembrane</keyword>
<evidence type="ECO:0000256" key="1">
    <source>
        <dbReference type="SAM" id="Phobius"/>
    </source>
</evidence>
<accession>X6LA95</accession>
<keyword evidence="1" id="KW-1133">Transmembrane helix</keyword>
<comment type="caution">
    <text evidence="2">The sequence shown here is derived from an EMBL/GenBank/DDBJ whole genome shotgun (WGS) entry which is preliminary data.</text>
</comment>
<keyword evidence="1" id="KW-0472">Membrane</keyword>
<evidence type="ECO:0000313" key="3">
    <source>
        <dbReference type="Proteomes" id="UP000023152"/>
    </source>
</evidence>
<gene>
    <name evidence="2" type="ORF">RFI_39466</name>
</gene>
<proteinExistence type="predicted"/>